<sequence>MPLTAQGRPLLLPLASVVCGLTCADLFDLAAPLWSAAALASLALAGCLTRGAAAFRYAVAILFYVWGGLALQPMLHPAATLEPYVGEERLQIEGVVEGRPESTAAGGARLTIQVNRLFRENAAIPVRGKLLLFIKEGEVSFLDGDRLLFTSRMHRPHSYGIPGEFDYARFLAYRCIAATAFVKDASELVLLQEGQGVPRHLDALARKLGAFIDANVAKEEAGVLKALLLGEMGGVSSDLADAYTKSGVNHILSISGFHVGIIFTCIYQLLYLLGRCSETLALRSNLRQCALLAALPVVVCYLFLSGAAPATVRSVLMIAACVAALALKREVDPVNGIMVAAFLILAFAPEKLFDLSFQLSFLAIWGLALLARPGRYLAARFKGLTGWIMLLVAASLVAIAATAVPVAYYFHRVSLIGIVTNIVVVPLIGYGAVVIGFAALVLGLFVPPVAVPLLHLAAWLVRLSDRAILYLARVPAITCYRPGRIDILLACLLLCALTFIVNRRWRAGTAAFLAGALISLGIMEGIEPVNGNLWVWFLSVGQGDSALVRLPDGKTMLVDGGGSFHQGDQRVGERLLAPALWRLGVSRIDWLVLSHPHPDHLQGLLYLALNFPVGEFWESGVGSESYEYAKLRWILAARGVPRRTLFGGEPPVPIGQAAVEPLWPPLVAVPTEDENDTSLVFRLRYGRSSVLFTGDVGMDGESEILGRNPRLHATVLKVAHHGSRYSSSPEFLAAVAPSTAVISAGYGNSFRLPSSETLDRLRALRIPVRRTDCEGTVEVEFAADGNWHVIPRRGHFD</sequence>
<evidence type="ECO:0000256" key="1">
    <source>
        <dbReference type="ARBA" id="ARBA00004651"/>
    </source>
</evidence>
<feature type="transmembrane region" description="Helical" evidence="6">
    <location>
        <begin position="334"/>
        <end position="349"/>
    </location>
</feature>
<dbReference type="PANTHER" id="PTHR30619">
    <property type="entry name" value="DNA INTERNALIZATION/COMPETENCE PROTEIN COMEC/REC2"/>
    <property type="match status" value="1"/>
</dbReference>
<dbReference type="AlphaFoldDB" id="A0A8J7M2V9"/>
<accession>A0A8J7M2V9</accession>
<gene>
    <name evidence="8" type="ORF">JFN93_23200</name>
</gene>
<reference evidence="8" key="1">
    <citation type="submission" date="2020-12" db="EMBL/GenBank/DDBJ databases">
        <title>Geomonas sp. Red875, isolated from river sediment.</title>
        <authorList>
            <person name="Xu Z."/>
            <person name="Zhang Z."/>
            <person name="Masuda Y."/>
            <person name="Itoh H."/>
            <person name="Senoo K."/>
        </authorList>
    </citation>
    <scope>NUCLEOTIDE SEQUENCE</scope>
    <source>
        <strain evidence="8">Red875</strain>
    </source>
</reference>
<dbReference type="Gene3D" id="3.60.15.10">
    <property type="entry name" value="Ribonuclease Z/Hydroxyacylglutathione hydrolase-like"/>
    <property type="match status" value="1"/>
</dbReference>
<feature type="transmembrane region" description="Helical" evidence="6">
    <location>
        <begin position="251"/>
        <end position="273"/>
    </location>
</feature>
<dbReference type="InterPro" id="IPR036866">
    <property type="entry name" value="RibonucZ/Hydroxyglut_hydro"/>
</dbReference>
<dbReference type="Pfam" id="PF03772">
    <property type="entry name" value="Competence"/>
    <property type="match status" value="1"/>
</dbReference>
<keyword evidence="4 6" id="KW-1133">Transmembrane helix</keyword>
<feature type="domain" description="Metallo-beta-lactamase" evidence="7">
    <location>
        <begin position="542"/>
        <end position="746"/>
    </location>
</feature>
<name>A0A8J7M2V9_9BACT</name>
<dbReference type="RefSeq" id="WP_199386772.1">
    <property type="nucleotide sequence ID" value="NZ_JAEMHM010000026.1"/>
</dbReference>
<dbReference type="Pfam" id="PF00753">
    <property type="entry name" value="Lactamase_B"/>
    <property type="match status" value="1"/>
</dbReference>
<dbReference type="Proteomes" id="UP000636888">
    <property type="component" value="Unassembled WGS sequence"/>
</dbReference>
<protein>
    <submittedName>
        <fullName evidence="8">DNA internalization-related competence protein ComEC/Rec2</fullName>
    </submittedName>
</protein>
<feature type="transmembrane region" description="Helical" evidence="6">
    <location>
        <begin position="384"/>
        <end position="408"/>
    </location>
</feature>
<feature type="transmembrane region" description="Helical" evidence="6">
    <location>
        <begin position="482"/>
        <end position="501"/>
    </location>
</feature>
<comment type="subcellular location">
    <subcellularLocation>
        <location evidence="1">Cell membrane</location>
        <topology evidence="1">Multi-pass membrane protein</topology>
    </subcellularLocation>
</comment>
<dbReference type="InterPro" id="IPR052159">
    <property type="entry name" value="Competence_DNA_uptake"/>
</dbReference>
<dbReference type="GO" id="GO:0005886">
    <property type="term" value="C:plasma membrane"/>
    <property type="evidence" value="ECO:0007669"/>
    <property type="project" value="UniProtKB-SubCell"/>
</dbReference>
<dbReference type="InterPro" id="IPR001279">
    <property type="entry name" value="Metallo-B-lactamas"/>
</dbReference>
<dbReference type="EMBL" id="JAEMHM010000026">
    <property type="protein sequence ID" value="MBJ6727633.1"/>
    <property type="molecule type" value="Genomic_DNA"/>
</dbReference>
<proteinExistence type="predicted"/>
<evidence type="ECO:0000256" key="5">
    <source>
        <dbReference type="ARBA" id="ARBA00023136"/>
    </source>
</evidence>
<evidence type="ECO:0000256" key="6">
    <source>
        <dbReference type="SAM" id="Phobius"/>
    </source>
</evidence>
<dbReference type="CDD" id="cd07731">
    <property type="entry name" value="ComA-like_MBL-fold"/>
    <property type="match status" value="1"/>
</dbReference>
<feature type="transmembrane region" description="Helical" evidence="6">
    <location>
        <begin position="285"/>
        <end position="304"/>
    </location>
</feature>
<evidence type="ECO:0000259" key="7">
    <source>
        <dbReference type="SMART" id="SM00849"/>
    </source>
</evidence>
<keyword evidence="2" id="KW-1003">Cell membrane</keyword>
<keyword evidence="5 6" id="KW-0472">Membrane</keyword>
<dbReference type="InterPro" id="IPR035681">
    <property type="entry name" value="ComA-like_MBL"/>
</dbReference>
<evidence type="ECO:0000256" key="2">
    <source>
        <dbReference type="ARBA" id="ARBA00022475"/>
    </source>
</evidence>
<dbReference type="SUPFAM" id="SSF56281">
    <property type="entry name" value="Metallo-hydrolase/oxidoreductase"/>
    <property type="match status" value="1"/>
</dbReference>
<evidence type="ECO:0000256" key="4">
    <source>
        <dbReference type="ARBA" id="ARBA00022989"/>
    </source>
</evidence>
<evidence type="ECO:0000313" key="8">
    <source>
        <dbReference type="EMBL" id="MBJ6727633.1"/>
    </source>
</evidence>
<feature type="transmembrane region" description="Helical" evidence="6">
    <location>
        <begin position="57"/>
        <end position="75"/>
    </location>
</feature>
<evidence type="ECO:0000313" key="9">
    <source>
        <dbReference type="Proteomes" id="UP000636888"/>
    </source>
</evidence>
<dbReference type="Pfam" id="PF13567">
    <property type="entry name" value="DUF4131"/>
    <property type="match status" value="1"/>
</dbReference>
<feature type="transmembrane region" description="Helical" evidence="6">
    <location>
        <begin position="355"/>
        <end position="372"/>
    </location>
</feature>
<keyword evidence="3 6" id="KW-0812">Transmembrane</keyword>
<dbReference type="GO" id="GO:0030420">
    <property type="term" value="P:establishment of competence for transformation"/>
    <property type="evidence" value="ECO:0007669"/>
    <property type="project" value="InterPro"/>
</dbReference>
<dbReference type="InterPro" id="IPR025405">
    <property type="entry name" value="DUF4131"/>
</dbReference>
<dbReference type="NCBIfam" id="TIGR00361">
    <property type="entry name" value="ComEC_Rec2"/>
    <property type="match status" value="1"/>
</dbReference>
<dbReference type="PANTHER" id="PTHR30619:SF1">
    <property type="entry name" value="RECOMBINATION PROTEIN 2"/>
    <property type="match status" value="1"/>
</dbReference>
<comment type="caution">
    <text evidence="8">The sequence shown here is derived from an EMBL/GenBank/DDBJ whole genome shotgun (WGS) entry which is preliminary data.</text>
</comment>
<evidence type="ECO:0000256" key="3">
    <source>
        <dbReference type="ARBA" id="ARBA00022692"/>
    </source>
</evidence>
<dbReference type="InterPro" id="IPR004477">
    <property type="entry name" value="ComEC_N"/>
</dbReference>
<organism evidence="8 9">
    <name type="scientific">Geomesophilobacter sediminis</name>
    <dbReference type="NCBI Taxonomy" id="2798584"/>
    <lineage>
        <taxon>Bacteria</taxon>
        <taxon>Pseudomonadati</taxon>
        <taxon>Thermodesulfobacteriota</taxon>
        <taxon>Desulfuromonadia</taxon>
        <taxon>Geobacterales</taxon>
        <taxon>Geobacteraceae</taxon>
        <taxon>Geomesophilobacter</taxon>
    </lineage>
</organism>
<dbReference type="SMART" id="SM00849">
    <property type="entry name" value="Lactamase_B"/>
    <property type="match status" value="1"/>
</dbReference>
<dbReference type="InterPro" id="IPR004797">
    <property type="entry name" value="Competence_ComEC/Rec2"/>
</dbReference>
<dbReference type="NCBIfam" id="TIGR00360">
    <property type="entry name" value="ComEC_N-term"/>
    <property type="match status" value="1"/>
</dbReference>
<keyword evidence="9" id="KW-1185">Reference proteome</keyword>
<feature type="transmembrane region" description="Helical" evidence="6">
    <location>
        <begin position="33"/>
        <end position="50"/>
    </location>
</feature>
<feature type="transmembrane region" description="Helical" evidence="6">
    <location>
        <begin position="428"/>
        <end position="461"/>
    </location>
</feature>